<dbReference type="eggNOG" id="ENOG502QR4D">
    <property type="taxonomic scope" value="Eukaryota"/>
</dbReference>
<evidence type="ECO:0000256" key="2">
    <source>
        <dbReference type="ARBA" id="ARBA00004987"/>
    </source>
</evidence>
<dbReference type="SMART" id="SM01217">
    <property type="entry name" value="Fn3_like"/>
    <property type="match status" value="1"/>
</dbReference>
<dbReference type="GeneID" id="18928344"/>
<dbReference type="PROSITE" id="PS00775">
    <property type="entry name" value="GLYCOSYL_HYDROL_F3"/>
    <property type="match status" value="1"/>
</dbReference>
<evidence type="ECO:0000313" key="14">
    <source>
        <dbReference type="EMBL" id="EGG12872.1"/>
    </source>
</evidence>
<dbReference type="PANTHER" id="PTHR42715:SF2">
    <property type="entry name" value="BETA-GLUCOSIDASE F-RELATED"/>
    <property type="match status" value="1"/>
</dbReference>
<dbReference type="InterPro" id="IPR050288">
    <property type="entry name" value="Cellulose_deg_GH3"/>
</dbReference>
<dbReference type="InterPro" id="IPR036962">
    <property type="entry name" value="Glyco_hydro_3_N_sf"/>
</dbReference>
<dbReference type="AlphaFoldDB" id="F4R4U7"/>
<dbReference type="KEGG" id="mlr:MELLADRAFT_46484"/>
<keyword evidence="10 11" id="KW-0624">Polysaccharide degradation</keyword>
<comment type="catalytic activity">
    <reaction evidence="1 11">
        <text>Hydrolysis of terminal, non-reducing beta-D-glucosyl residues with release of beta-D-glucose.</text>
        <dbReference type="EC" id="3.2.1.21"/>
    </reaction>
</comment>
<dbReference type="FunFam" id="3.40.50.1700:FF:000003">
    <property type="entry name" value="Probable beta-glucosidase"/>
    <property type="match status" value="1"/>
</dbReference>
<dbReference type="Gene3D" id="2.60.40.10">
    <property type="entry name" value="Immunoglobulins"/>
    <property type="match status" value="1"/>
</dbReference>
<evidence type="ECO:0000256" key="3">
    <source>
        <dbReference type="ARBA" id="ARBA00005336"/>
    </source>
</evidence>
<dbReference type="FunCoup" id="F4R4U7">
    <property type="interactions" value="32"/>
</dbReference>
<dbReference type="OrthoDB" id="416222at2759"/>
<dbReference type="Pfam" id="PF01915">
    <property type="entry name" value="Glyco_hydro_3_C"/>
    <property type="match status" value="1"/>
</dbReference>
<evidence type="ECO:0000256" key="1">
    <source>
        <dbReference type="ARBA" id="ARBA00000448"/>
    </source>
</evidence>
<dbReference type="InterPro" id="IPR013783">
    <property type="entry name" value="Ig-like_fold"/>
</dbReference>
<evidence type="ECO:0000256" key="8">
    <source>
        <dbReference type="ARBA" id="ARBA00023277"/>
    </source>
</evidence>
<dbReference type="InterPro" id="IPR026891">
    <property type="entry name" value="Fn3-like"/>
</dbReference>
<dbReference type="PANTHER" id="PTHR42715">
    <property type="entry name" value="BETA-GLUCOSIDASE"/>
    <property type="match status" value="1"/>
</dbReference>
<protein>
    <recommendedName>
        <fullName evidence="4 11">beta-glucosidase</fullName>
        <ecNumber evidence="4 11">3.2.1.21</ecNumber>
    </recommendedName>
</protein>
<evidence type="ECO:0000256" key="4">
    <source>
        <dbReference type="ARBA" id="ARBA00012744"/>
    </source>
</evidence>
<dbReference type="SUPFAM" id="SSF51445">
    <property type="entry name" value="(Trans)glycosidases"/>
    <property type="match status" value="1"/>
</dbReference>
<evidence type="ECO:0000256" key="7">
    <source>
        <dbReference type="ARBA" id="ARBA00023180"/>
    </source>
</evidence>
<dbReference type="EMBL" id="GL883090">
    <property type="protein sequence ID" value="EGG12872.1"/>
    <property type="molecule type" value="Genomic_DNA"/>
</dbReference>
<keyword evidence="5 11" id="KW-0378">Hydrolase</keyword>
<dbReference type="RefSeq" id="XP_007403810.1">
    <property type="nucleotide sequence ID" value="XM_007403748.1"/>
</dbReference>
<evidence type="ECO:0000256" key="9">
    <source>
        <dbReference type="ARBA" id="ARBA00023295"/>
    </source>
</evidence>
<sequence length="812" mass="87917">MPVFIWLFFTLSLTTCNAEIAVPNNISSPPNSRSTPPNVTSHVSNFKFEVIQPPPGYEEWVSPLVLPAPPQDGSQGWSNALKRAKEFVSQLTIEEKVNLTTGADTTGRCVGETGTIPRMGFNQPICLQDAPVGVRYTDLASYFPAEISVAATFDRGLMRKRGIALGAEFAGKGVNVALAPMMNLMRAPESGRNWEGFGADPFLSGIGSVETILGMQSQNVSACAKHYLGNEQEHYRGGSASTASSSNMDDRTLREVYGWPFAESVRAGVDYVMCSYNRVNQTQTCENSKLINGILKGEQRFQGVLVSDWAASISGVRAALAGLDMNMPGFIAYGNASEPNPAQSNSSYWGLRLIEAVRNGSVPITRLDDMAQRIISTYYKNGQDLASFPRLNFRSIGQGTDAEQAADNKHVNVQADHYKIIREIGSASIVLLKNVNKTLPLPSPAHIESIAILGEDAGDNPNGANGCVDRGCNIGTLAGGWGSGTAEYPYLVTPATAIEGYVRAGNPNIKVNKVLNDTNVDQITKVASESQVSLVHVNADSGEGYITVQGNVGDRNDLNLWENGDAIILKAAAVCSNVIVIIHAVGPVNMEAWINNPNVTAVAFAGLPGQESGNAEVDILWGKVNPSARLPFTIGKSWKDYPASVLYNSSMVIPQINYQEALNIDYRHFDVHNIQPRFEYGFGLSYTTFNYSSISYQKVAKSAARSGKVGNHDTALVVNFMIQNTGSVDGHEVAQLYLGFPASVQEPVRVLRGFERVMVKAGGKVQVSIKLRVIDISIWDVVRQEWVVPQGTIKVWVGSSSRDLKLQTGFSF</sequence>
<dbReference type="GO" id="GO:0030245">
    <property type="term" value="P:cellulose catabolic process"/>
    <property type="evidence" value="ECO:0007669"/>
    <property type="project" value="UniProtKB-UniPathway"/>
</dbReference>
<dbReference type="InParanoid" id="F4R4U7"/>
<reference evidence="15" key="1">
    <citation type="journal article" date="2011" name="Proc. Natl. Acad. Sci. U.S.A.">
        <title>Obligate biotrophy features unraveled by the genomic analysis of rust fungi.</title>
        <authorList>
            <person name="Duplessis S."/>
            <person name="Cuomo C.A."/>
            <person name="Lin Y.-C."/>
            <person name="Aerts A."/>
            <person name="Tisserant E."/>
            <person name="Veneault-Fourrey C."/>
            <person name="Joly D.L."/>
            <person name="Hacquard S."/>
            <person name="Amselem J."/>
            <person name="Cantarel B.L."/>
            <person name="Chiu R."/>
            <person name="Coutinho P.M."/>
            <person name="Feau N."/>
            <person name="Field M."/>
            <person name="Frey P."/>
            <person name="Gelhaye E."/>
            <person name="Goldberg J."/>
            <person name="Grabherr M.G."/>
            <person name="Kodira C.D."/>
            <person name="Kohler A."/>
            <person name="Kuees U."/>
            <person name="Lindquist E.A."/>
            <person name="Lucas S.M."/>
            <person name="Mago R."/>
            <person name="Mauceli E."/>
            <person name="Morin E."/>
            <person name="Murat C."/>
            <person name="Pangilinan J.L."/>
            <person name="Park R."/>
            <person name="Pearson M."/>
            <person name="Quesneville H."/>
            <person name="Rouhier N."/>
            <person name="Sakthikumar S."/>
            <person name="Salamov A.A."/>
            <person name="Schmutz J."/>
            <person name="Selles B."/>
            <person name="Shapiro H."/>
            <person name="Tanguay P."/>
            <person name="Tuskan G.A."/>
            <person name="Henrissat B."/>
            <person name="Van de Peer Y."/>
            <person name="Rouze P."/>
            <person name="Ellis J.G."/>
            <person name="Dodds P.N."/>
            <person name="Schein J.E."/>
            <person name="Zhong S."/>
            <person name="Hamelin R.C."/>
            <person name="Grigoriev I.V."/>
            <person name="Szabo L.J."/>
            <person name="Martin F."/>
        </authorList>
    </citation>
    <scope>NUCLEOTIDE SEQUENCE [LARGE SCALE GENOMIC DNA]</scope>
    <source>
        <strain evidence="15">98AG31 / pathotype 3-4-7</strain>
    </source>
</reference>
<dbReference type="SUPFAM" id="SSF52279">
    <property type="entry name" value="Beta-D-glucan exohydrolase, C-terminal domain"/>
    <property type="match status" value="1"/>
</dbReference>
<comment type="similarity">
    <text evidence="3 11">Belongs to the glycosyl hydrolase 3 family.</text>
</comment>
<dbReference type="Gene3D" id="3.20.20.300">
    <property type="entry name" value="Glycoside hydrolase, family 3, N-terminal domain"/>
    <property type="match status" value="1"/>
</dbReference>
<name>F4R4U7_MELLP</name>
<dbReference type="Proteomes" id="UP000001072">
    <property type="component" value="Unassembled WGS sequence"/>
</dbReference>
<evidence type="ECO:0000256" key="5">
    <source>
        <dbReference type="ARBA" id="ARBA00022801"/>
    </source>
</evidence>
<feature type="chain" id="PRO_5003314794" description="beta-glucosidase" evidence="12">
    <location>
        <begin position="19"/>
        <end position="812"/>
    </location>
</feature>
<comment type="pathway">
    <text evidence="2 11">Glycan metabolism; cellulose degradation.</text>
</comment>
<keyword evidence="15" id="KW-1185">Reference proteome</keyword>
<evidence type="ECO:0000313" key="15">
    <source>
        <dbReference type="Proteomes" id="UP000001072"/>
    </source>
</evidence>
<dbReference type="Pfam" id="PF00933">
    <property type="entry name" value="Glyco_hydro_3"/>
    <property type="match status" value="1"/>
</dbReference>
<evidence type="ECO:0000259" key="13">
    <source>
        <dbReference type="SMART" id="SM01217"/>
    </source>
</evidence>
<dbReference type="InterPro" id="IPR002772">
    <property type="entry name" value="Glyco_hydro_3_C"/>
</dbReference>
<dbReference type="EC" id="3.2.1.21" evidence="4 11"/>
<feature type="signal peptide" evidence="12">
    <location>
        <begin position="1"/>
        <end position="18"/>
    </location>
</feature>
<keyword evidence="8 11" id="KW-0119">Carbohydrate metabolism</keyword>
<dbReference type="InterPro" id="IPR019800">
    <property type="entry name" value="Glyco_hydro_3_AS"/>
</dbReference>
<evidence type="ECO:0000256" key="11">
    <source>
        <dbReference type="RuleBase" id="RU361161"/>
    </source>
</evidence>
<dbReference type="PRINTS" id="PR00133">
    <property type="entry name" value="GLHYDRLASE3"/>
</dbReference>
<dbReference type="HOGENOM" id="CLU_004542_2_3_1"/>
<feature type="domain" description="Fibronectin type III-like" evidence="13">
    <location>
        <begin position="732"/>
        <end position="801"/>
    </location>
</feature>
<dbReference type="InterPro" id="IPR036881">
    <property type="entry name" value="Glyco_hydro_3_C_sf"/>
</dbReference>
<dbReference type="InterPro" id="IPR017853">
    <property type="entry name" value="GH"/>
</dbReference>
<accession>F4R4U7</accession>
<organism evidence="15">
    <name type="scientific">Melampsora larici-populina (strain 98AG31 / pathotype 3-4-7)</name>
    <name type="common">Poplar leaf rust fungus</name>
    <dbReference type="NCBI Taxonomy" id="747676"/>
    <lineage>
        <taxon>Eukaryota</taxon>
        <taxon>Fungi</taxon>
        <taxon>Dikarya</taxon>
        <taxon>Basidiomycota</taxon>
        <taxon>Pucciniomycotina</taxon>
        <taxon>Pucciniomycetes</taxon>
        <taxon>Pucciniales</taxon>
        <taxon>Melampsoraceae</taxon>
        <taxon>Melampsora</taxon>
    </lineage>
</organism>
<keyword evidence="12" id="KW-0732">Signal</keyword>
<dbReference type="Pfam" id="PF14310">
    <property type="entry name" value="Fn3-like"/>
    <property type="match status" value="1"/>
</dbReference>
<dbReference type="FunFam" id="3.20.20.300:FF:000002">
    <property type="entry name" value="Probable beta-glucosidase"/>
    <property type="match status" value="1"/>
</dbReference>
<evidence type="ECO:0000256" key="10">
    <source>
        <dbReference type="ARBA" id="ARBA00023326"/>
    </source>
</evidence>
<dbReference type="VEuPathDB" id="FungiDB:MELLADRAFT_46484"/>
<evidence type="ECO:0000256" key="12">
    <source>
        <dbReference type="SAM" id="SignalP"/>
    </source>
</evidence>
<proteinExistence type="inferred from homology"/>
<keyword evidence="9 11" id="KW-0326">Glycosidase</keyword>
<dbReference type="UniPathway" id="UPA00696"/>
<evidence type="ECO:0000256" key="6">
    <source>
        <dbReference type="ARBA" id="ARBA00023001"/>
    </source>
</evidence>
<dbReference type="InterPro" id="IPR001764">
    <property type="entry name" value="Glyco_hydro_3_N"/>
</dbReference>
<keyword evidence="6" id="KW-0136">Cellulose degradation</keyword>
<dbReference type="GO" id="GO:0008422">
    <property type="term" value="F:beta-glucosidase activity"/>
    <property type="evidence" value="ECO:0007669"/>
    <property type="project" value="UniProtKB-EC"/>
</dbReference>
<keyword evidence="7" id="KW-0325">Glycoprotein</keyword>
<gene>
    <name evidence="14" type="ORF">MELLADRAFT_46484</name>
</gene>
<dbReference type="Gene3D" id="3.40.50.1700">
    <property type="entry name" value="Glycoside hydrolase family 3 C-terminal domain"/>
    <property type="match status" value="1"/>
</dbReference>